<evidence type="ECO:0000313" key="2">
    <source>
        <dbReference type="EMBL" id="GMJ15317.1"/>
    </source>
</evidence>
<gene>
    <name evidence="2" type="ORF">HRI_005200900</name>
</gene>
<accession>A0A9W7JKZ7</accession>
<keyword evidence="3" id="KW-1185">Reference proteome</keyword>
<evidence type="ECO:0000256" key="1">
    <source>
        <dbReference type="SAM" id="MobiDB-lite"/>
    </source>
</evidence>
<reference evidence="2" key="1">
    <citation type="submission" date="2023-05" db="EMBL/GenBank/DDBJ databases">
        <title>Genome and transcriptome analyses reveal genes involved in the formation of fine ridges on petal epidermal cells in Hibiscus trionum.</title>
        <authorList>
            <person name="Koshimizu S."/>
            <person name="Masuda S."/>
            <person name="Ishii T."/>
            <person name="Shirasu K."/>
            <person name="Hoshino A."/>
            <person name="Arita M."/>
        </authorList>
    </citation>
    <scope>NUCLEOTIDE SEQUENCE</scope>
    <source>
        <strain evidence="2">Hamamatsu line</strain>
    </source>
</reference>
<proteinExistence type="predicted"/>
<evidence type="ECO:0000313" key="3">
    <source>
        <dbReference type="Proteomes" id="UP001165190"/>
    </source>
</evidence>
<feature type="compositionally biased region" description="Basic and acidic residues" evidence="1">
    <location>
        <begin position="11"/>
        <end position="30"/>
    </location>
</feature>
<comment type="caution">
    <text evidence="2">The sequence shown here is derived from an EMBL/GenBank/DDBJ whole genome shotgun (WGS) entry which is preliminary data.</text>
</comment>
<name>A0A9W7JKZ7_HIBTR</name>
<dbReference type="AlphaFoldDB" id="A0A9W7JKZ7"/>
<organism evidence="2 3">
    <name type="scientific">Hibiscus trionum</name>
    <name type="common">Flower of an hour</name>
    <dbReference type="NCBI Taxonomy" id="183268"/>
    <lineage>
        <taxon>Eukaryota</taxon>
        <taxon>Viridiplantae</taxon>
        <taxon>Streptophyta</taxon>
        <taxon>Embryophyta</taxon>
        <taxon>Tracheophyta</taxon>
        <taxon>Spermatophyta</taxon>
        <taxon>Magnoliopsida</taxon>
        <taxon>eudicotyledons</taxon>
        <taxon>Gunneridae</taxon>
        <taxon>Pentapetalae</taxon>
        <taxon>rosids</taxon>
        <taxon>malvids</taxon>
        <taxon>Malvales</taxon>
        <taxon>Malvaceae</taxon>
        <taxon>Malvoideae</taxon>
        <taxon>Hibiscus</taxon>
    </lineage>
</organism>
<protein>
    <submittedName>
        <fullName evidence="2">Uncharacterized protein</fullName>
    </submittedName>
</protein>
<dbReference type="Proteomes" id="UP001165190">
    <property type="component" value="Unassembled WGS sequence"/>
</dbReference>
<feature type="region of interest" description="Disordered" evidence="1">
    <location>
        <begin position="1"/>
        <end position="30"/>
    </location>
</feature>
<sequence>MSKRSIIQVEDNAKVRKWSEDEQKQKDDSIAADHEPILCDDVHIHLQNNNLQELKETWDQLDTDMKLKF</sequence>
<dbReference type="EMBL" id="BSYR01000077">
    <property type="protein sequence ID" value="GMJ15317.1"/>
    <property type="molecule type" value="Genomic_DNA"/>
</dbReference>